<proteinExistence type="predicted"/>
<dbReference type="Proteomes" id="UP000753256">
    <property type="component" value="Unassembled WGS sequence"/>
</dbReference>
<dbReference type="InterPro" id="IPR025964">
    <property type="entry name" value="GGGtGRT"/>
</dbReference>
<accession>A0A921IUZ4</accession>
<dbReference type="EMBL" id="DYUZ01000031">
    <property type="protein sequence ID" value="HJG37988.1"/>
    <property type="molecule type" value="Genomic_DNA"/>
</dbReference>
<dbReference type="AlphaFoldDB" id="A0A921IUZ4"/>
<sequence length="94" mass="9936">MAVSFEGYERRIDKINACLAENGISSLEEALQICQDKGIDPREIVADVQSIAFENAKWAYTLGCALAIKKGAKSASEAAAIIGEGLQAFCVPGS</sequence>
<comment type="caution">
    <text evidence="1">The sequence shown here is derived from an EMBL/GenBank/DDBJ whole genome shotgun (WGS) entry which is preliminary data.</text>
</comment>
<evidence type="ECO:0000313" key="2">
    <source>
        <dbReference type="Proteomes" id="UP000753256"/>
    </source>
</evidence>
<name>A0A921IUZ4_9ACTN</name>
<evidence type="ECO:0000313" key="1">
    <source>
        <dbReference type="EMBL" id="HJG37988.1"/>
    </source>
</evidence>
<organism evidence="1 2">
    <name type="scientific">Enorma phocaeensis</name>
    <dbReference type="NCBI Taxonomy" id="1871019"/>
    <lineage>
        <taxon>Bacteria</taxon>
        <taxon>Bacillati</taxon>
        <taxon>Actinomycetota</taxon>
        <taxon>Coriobacteriia</taxon>
        <taxon>Coriobacteriales</taxon>
        <taxon>Coriobacteriaceae</taxon>
        <taxon>Enorma</taxon>
    </lineage>
</organism>
<reference evidence="1" key="2">
    <citation type="submission" date="2021-09" db="EMBL/GenBank/DDBJ databases">
        <authorList>
            <person name="Gilroy R."/>
        </authorList>
    </citation>
    <scope>NUCLEOTIDE SEQUENCE</scope>
    <source>
        <strain evidence="1">ChiHjej13B12-9602</strain>
    </source>
</reference>
<protein>
    <submittedName>
        <fullName evidence="1">GGGtGRT protein</fullName>
    </submittedName>
</protein>
<reference evidence="1" key="1">
    <citation type="journal article" date="2021" name="PeerJ">
        <title>Extensive microbial diversity within the chicken gut microbiome revealed by metagenomics and culture.</title>
        <authorList>
            <person name="Gilroy R."/>
            <person name="Ravi A."/>
            <person name="Getino M."/>
            <person name="Pursley I."/>
            <person name="Horton D.L."/>
            <person name="Alikhan N.F."/>
            <person name="Baker D."/>
            <person name="Gharbi K."/>
            <person name="Hall N."/>
            <person name="Watson M."/>
            <person name="Adriaenssens E.M."/>
            <person name="Foster-Nyarko E."/>
            <person name="Jarju S."/>
            <person name="Secka A."/>
            <person name="Antonio M."/>
            <person name="Oren A."/>
            <person name="Chaudhuri R.R."/>
            <person name="La Ragione R."/>
            <person name="Hildebrand F."/>
            <person name="Pallen M.J."/>
        </authorList>
    </citation>
    <scope>NUCLEOTIDE SEQUENCE</scope>
    <source>
        <strain evidence="1">ChiHjej13B12-9602</strain>
    </source>
</reference>
<dbReference type="RefSeq" id="WP_273191118.1">
    <property type="nucleotide sequence ID" value="NZ_DYUZ01000031.1"/>
</dbReference>
<dbReference type="Pfam" id="PF14057">
    <property type="entry name" value="GGGtGRT"/>
    <property type="match status" value="1"/>
</dbReference>
<gene>
    <name evidence="1" type="ORF">K8V70_09070</name>
</gene>
<feature type="non-terminal residue" evidence="1">
    <location>
        <position position="94"/>
    </location>
</feature>